<evidence type="ECO:0000313" key="1">
    <source>
        <dbReference type="EMBL" id="CAK5083316.1"/>
    </source>
</evidence>
<gene>
    <name evidence="1" type="ORF">MENTE1834_LOCUS30646</name>
</gene>
<name>A0ACB0ZW04_MELEN</name>
<reference evidence="1" key="1">
    <citation type="submission" date="2023-11" db="EMBL/GenBank/DDBJ databases">
        <authorList>
            <person name="Poullet M."/>
        </authorList>
    </citation>
    <scope>NUCLEOTIDE SEQUENCE</scope>
    <source>
        <strain evidence="1">E1834</strain>
    </source>
</reference>
<comment type="caution">
    <text evidence="1">The sequence shown here is derived from an EMBL/GenBank/DDBJ whole genome shotgun (WGS) entry which is preliminary data.</text>
</comment>
<dbReference type="Proteomes" id="UP001497535">
    <property type="component" value="Unassembled WGS sequence"/>
</dbReference>
<accession>A0ACB0ZW04</accession>
<dbReference type="EMBL" id="CAVMJV010000050">
    <property type="protein sequence ID" value="CAK5083316.1"/>
    <property type="molecule type" value="Genomic_DNA"/>
</dbReference>
<sequence length="208" mass="24505">MKQEVGESIDEFSRDLKDLAEAAYPGGSFEMDLSFLKLSDEQKTGLKNENEKMAKRFREEICVERFKAGLLPEIREKVIFMKSPSTLAEAVTQAKRVEELNGTVKADARKRWDEIEVKEAQAEVNPVWEINGDENENWDDEQVEPNPCPYYGDEYYENDPYYDECQWLPQGNNETWENDDDQCYYDENFTGNYDNQEWDTDETNFDEY</sequence>
<evidence type="ECO:0000313" key="2">
    <source>
        <dbReference type="Proteomes" id="UP001497535"/>
    </source>
</evidence>
<proteinExistence type="predicted"/>
<organism evidence="1 2">
    <name type="scientific">Meloidogyne enterolobii</name>
    <name type="common">Root-knot nematode worm</name>
    <name type="synonym">Meloidogyne mayaguensis</name>
    <dbReference type="NCBI Taxonomy" id="390850"/>
    <lineage>
        <taxon>Eukaryota</taxon>
        <taxon>Metazoa</taxon>
        <taxon>Ecdysozoa</taxon>
        <taxon>Nematoda</taxon>
        <taxon>Chromadorea</taxon>
        <taxon>Rhabditida</taxon>
        <taxon>Tylenchina</taxon>
        <taxon>Tylenchomorpha</taxon>
        <taxon>Tylenchoidea</taxon>
        <taxon>Meloidogynidae</taxon>
        <taxon>Meloidogyninae</taxon>
        <taxon>Meloidogyne</taxon>
    </lineage>
</organism>
<protein>
    <submittedName>
        <fullName evidence="1">Uncharacterized protein</fullName>
    </submittedName>
</protein>
<keyword evidence="2" id="KW-1185">Reference proteome</keyword>